<evidence type="ECO:0000313" key="2">
    <source>
        <dbReference type="EMBL" id="AGT09704.1"/>
    </source>
</evidence>
<dbReference type="Pfam" id="PF13643">
    <property type="entry name" value="DUF4145"/>
    <property type="match status" value="1"/>
</dbReference>
<dbReference type="PATRIC" id="fig|1367847.3.peg.2650"/>
<name>S5XQN8_PARAH</name>
<gene>
    <name evidence="2" type="ORF">JCM7686_2648</name>
</gene>
<dbReference type="InterPro" id="IPR025285">
    <property type="entry name" value="DUF4145"/>
</dbReference>
<protein>
    <recommendedName>
        <fullName evidence="1">DUF4145 domain-containing protein</fullName>
    </recommendedName>
</protein>
<evidence type="ECO:0000259" key="1">
    <source>
        <dbReference type="Pfam" id="PF13643"/>
    </source>
</evidence>
<dbReference type="HOGENOM" id="CLU_1260432_0_0_5"/>
<dbReference type="AlphaFoldDB" id="S5XQN8"/>
<feature type="domain" description="DUF4145" evidence="1">
    <location>
        <begin position="115"/>
        <end position="189"/>
    </location>
</feature>
<evidence type="ECO:0000313" key="3">
    <source>
        <dbReference type="Proteomes" id="UP000015480"/>
    </source>
</evidence>
<dbReference type="STRING" id="1367847.JCM7686_2648"/>
<sequence length="219" mass="23822">MSQIPIDCPHCATRNVAATICVIAPAEPTRSSVFVTCNKCKMGVTLYCISPPLPDRVLAGDSLDITREDRKKLVDLLTVIRMSPAFPAPRTILYVPEAVERAYREGEANRAEKRYLSAASNYRTALDRALKLIAPDEKGMIYAKVEKLAAQNALPPALIGLMHEIRFLGNQIHDMDDPEPADVEAGAEFSTLLLTYLFELPGRVADAAAKRAGDGPGVS</sequence>
<organism evidence="2 3">
    <name type="scientific">Paracoccus aminophilus JCM 7686</name>
    <dbReference type="NCBI Taxonomy" id="1367847"/>
    <lineage>
        <taxon>Bacteria</taxon>
        <taxon>Pseudomonadati</taxon>
        <taxon>Pseudomonadota</taxon>
        <taxon>Alphaproteobacteria</taxon>
        <taxon>Rhodobacterales</taxon>
        <taxon>Paracoccaceae</taxon>
        <taxon>Paracoccus</taxon>
    </lineage>
</organism>
<proteinExistence type="predicted"/>
<keyword evidence="3" id="KW-1185">Reference proteome</keyword>
<dbReference type="EMBL" id="CP006650">
    <property type="protein sequence ID" value="AGT09704.1"/>
    <property type="molecule type" value="Genomic_DNA"/>
</dbReference>
<accession>S5XQN8</accession>
<reference evidence="2 3" key="1">
    <citation type="journal article" date="2014" name="BMC Genomics">
        <title>Architecture and functions of a multipartite genome of the methylotrophic bacterium Paracoccus aminophilus JCM 7686, containing primary and secondary chromids.</title>
        <authorList>
            <person name="Dziewit L."/>
            <person name="Czarnecki J."/>
            <person name="Wibberg D."/>
            <person name="Radlinska M."/>
            <person name="Mrozek P."/>
            <person name="Szymczak M."/>
            <person name="Schluter A."/>
            <person name="Puhler A."/>
            <person name="Bartosik D."/>
        </authorList>
    </citation>
    <scope>NUCLEOTIDE SEQUENCE [LARGE SCALE GENOMIC DNA]</scope>
    <source>
        <strain evidence="2">JCM 7686</strain>
    </source>
</reference>
<dbReference type="KEGG" id="pami:JCM7686_2648"/>
<dbReference type="Proteomes" id="UP000015480">
    <property type="component" value="Chromosome"/>
</dbReference>
<dbReference type="eggNOG" id="ENOG5032ZBF">
    <property type="taxonomic scope" value="Bacteria"/>
</dbReference>